<keyword evidence="12" id="KW-0460">Magnesium</keyword>
<proteinExistence type="inferred from homology"/>
<keyword evidence="13 16" id="KW-0238">DNA-binding</keyword>
<dbReference type="GO" id="GO:0046872">
    <property type="term" value="F:metal ion binding"/>
    <property type="evidence" value="ECO:0007669"/>
    <property type="project" value="UniProtKB-KW"/>
</dbReference>
<dbReference type="GO" id="GO:0070733">
    <property type="term" value="F:AMPylase activity"/>
    <property type="evidence" value="ECO:0007669"/>
    <property type="project" value="TreeGrafter"/>
</dbReference>
<keyword evidence="8" id="KW-0548">Nucleotidyltransferase</keyword>
<comment type="similarity">
    <text evidence="5">Belongs to the SELO family.</text>
</comment>
<dbReference type="InterPro" id="IPR003846">
    <property type="entry name" value="SelO"/>
</dbReference>
<dbReference type="CDD" id="cd22912">
    <property type="entry name" value="HFD_H4"/>
    <property type="match status" value="1"/>
</dbReference>
<evidence type="ECO:0000256" key="5">
    <source>
        <dbReference type="ARBA" id="ARBA00009747"/>
    </source>
</evidence>
<dbReference type="GO" id="GO:0005524">
    <property type="term" value="F:ATP binding"/>
    <property type="evidence" value="ECO:0007669"/>
    <property type="project" value="UniProtKB-KW"/>
</dbReference>
<dbReference type="PRINTS" id="PR00623">
    <property type="entry name" value="HISTONEH4"/>
</dbReference>
<accession>A0A8H3KRZ1</accession>
<evidence type="ECO:0000256" key="13">
    <source>
        <dbReference type="ARBA" id="ARBA00023125"/>
    </source>
</evidence>
<evidence type="ECO:0000256" key="10">
    <source>
        <dbReference type="ARBA" id="ARBA00022741"/>
    </source>
</evidence>
<sequence length="635" mass="72524">MPKTPTPRSRSGKGLGKSAKVSAMRHRKLLRENIKAITRPAIRRMARRGGVKRISGEIYEIARTCIKDFVTDVLRDCVSYVEYERKKTVGVMEMLLALKRQGRTIYGFGITKATSSPEAISIESQRISRPVKKAAFTYVVPEPVKEPKLLAIAEKAAKGILDLEVNNWSEEKKAKFLEVVSGNRIVEGTFPWSHCYGGHQFGFFAGQLGDGRVMSLFEVINSKNERWELQLKGVGKTPFSRAADGLAVLRSSIREFLCSEAMAALAVPTSRVLSIVHTPKRTVQREILETGSIVCRLAPSWIRFALENPDQKYGNRYGRLFNEISRRTAKMVAYWQAVGFCHGVMNTDNMSILGLTIDYGPFGFLDIYDPNWICNHSDYEGRYSFRNQPTACIWNLLKLSHTLQELIGAEDEVDKQWFLDGNYPFDIDEDKLSKKNEIIQRGKEVIDLILGEFQEVFLEEYGNIMIKKLGFKTLHSTDLENIITPLLDLLAKHLVDYHHFFRSLCSFRTISSNIPIDSIQSLLKRSHNLDQALSDFSSWFEIYKQRLLSEDSDDITRSIKMKQINPKFVLRNWIAEEVIERVEKGDKEVLERVLRMCENPYKEWGADASEFQEEEAYFCGEVPNWGLGIQCSCSS</sequence>
<dbReference type="OrthoDB" id="10254721at2759"/>
<name>A0A8H3KRZ1_9GLOM</name>
<reference evidence="18" key="1">
    <citation type="submission" date="2019-10" db="EMBL/GenBank/DDBJ databases">
        <title>Conservation and host-specific expression of non-tandemly repeated heterogenous ribosome RNA gene in arbuscular mycorrhizal fungi.</title>
        <authorList>
            <person name="Maeda T."/>
            <person name="Kobayashi Y."/>
            <person name="Nakagawa T."/>
            <person name="Ezawa T."/>
            <person name="Yamaguchi K."/>
            <person name="Bino T."/>
            <person name="Nishimoto Y."/>
            <person name="Shigenobu S."/>
            <person name="Kawaguchi M."/>
        </authorList>
    </citation>
    <scope>NUCLEOTIDE SEQUENCE</scope>
    <source>
        <strain evidence="18">HR1</strain>
    </source>
</reference>
<comment type="cofactor">
    <cofactor evidence="1">
        <name>Mg(2+)</name>
        <dbReference type="ChEBI" id="CHEBI:18420"/>
    </cofactor>
</comment>
<evidence type="ECO:0000256" key="8">
    <source>
        <dbReference type="ARBA" id="ARBA00022695"/>
    </source>
</evidence>
<dbReference type="PANTHER" id="PTHR32057:SF14">
    <property type="entry name" value="PROTEIN ADENYLYLTRANSFERASE SELO, MITOCHONDRIAL"/>
    <property type="match status" value="1"/>
</dbReference>
<evidence type="ECO:0000256" key="9">
    <source>
        <dbReference type="ARBA" id="ARBA00022723"/>
    </source>
</evidence>
<dbReference type="GO" id="GO:0005739">
    <property type="term" value="C:mitochondrion"/>
    <property type="evidence" value="ECO:0007669"/>
    <property type="project" value="TreeGrafter"/>
</dbReference>
<comment type="function">
    <text evidence="16">Core component of nucleosome. Nucleosomes wrap and compact DNA into chromatin, limiting DNA accessibility to the cellular machineries which require DNA as a template. Histones thereby play a central role in transcription regulation, DNA repair, DNA replication and chromosomal stability. DNA accessibility is regulated via a complex set of post-translational modifications of histones, also called histone code, and nucleosome remodeling.</text>
</comment>
<feature type="region of interest" description="Disordered" evidence="17">
    <location>
        <begin position="1"/>
        <end position="21"/>
    </location>
</feature>
<dbReference type="PANTHER" id="PTHR32057">
    <property type="entry name" value="PROTEIN ADENYLYLTRANSFERASE SELO, MITOCHONDRIAL"/>
    <property type="match status" value="1"/>
</dbReference>
<dbReference type="SUPFAM" id="SSF47113">
    <property type="entry name" value="Histone-fold"/>
    <property type="match status" value="1"/>
</dbReference>
<keyword evidence="6 16" id="KW-0158">Chromosome</keyword>
<dbReference type="SMART" id="SM00417">
    <property type="entry name" value="H4"/>
    <property type="match status" value="1"/>
</dbReference>
<comment type="similarity">
    <text evidence="4 16">Belongs to the histone H4 family.</text>
</comment>
<dbReference type="GO" id="GO:0003677">
    <property type="term" value="F:DNA binding"/>
    <property type="evidence" value="ECO:0007669"/>
    <property type="project" value="UniProtKB-KW"/>
</dbReference>
<gene>
    <name evidence="18" type="ORF">RCL2_000055000</name>
</gene>
<dbReference type="Gene3D" id="1.10.20.10">
    <property type="entry name" value="Histone, subunit A"/>
    <property type="match status" value="1"/>
</dbReference>
<evidence type="ECO:0000256" key="1">
    <source>
        <dbReference type="ARBA" id="ARBA00001946"/>
    </source>
</evidence>
<dbReference type="HAMAP" id="MF_00692">
    <property type="entry name" value="SelO"/>
    <property type="match status" value="1"/>
</dbReference>
<evidence type="ECO:0000256" key="17">
    <source>
        <dbReference type="SAM" id="MobiDB-lite"/>
    </source>
</evidence>
<evidence type="ECO:0000256" key="4">
    <source>
        <dbReference type="ARBA" id="ARBA00006564"/>
    </source>
</evidence>
<dbReference type="InterPro" id="IPR009072">
    <property type="entry name" value="Histone-fold"/>
</dbReference>
<evidence type="ECO:0000256" key="15">
    <source>
        <dbReference type="ARBA" id="ARBA00023269"/>
    </source>
</evidence>
<evidence type="ECO:0000256" key="14">
    <source>
        <dbReference type="ARBA" id="ARBA00023242"/>
    </source>
</evidence>
<dbReference type="GO" id="GO:0000786">
    <property type="term" value="C:nucleosome"/>
    <property type="evidence" value="ECO:0007669"/>
    <property type="project" value="UniProtKB-KW"/>
</dbReference>
<keyword evidence="9" id="KW-0479">Metal-binding</keyword>
<keyword evidence="15 16" id="KW-0544">Nucleosome core</keyword>
<comment type="caution">
    <text evidence="18">The sequence shown here is derived from an EMBL/GenBank/DDBJ whole genome shotgun (WGS) entry which is preliminary data.</text>
</comment>
<evidence type="ECO:0000256" key="16">
    <source>
        <dbReference type="RuleBase" id="RU000528"/>
    </source>
</evidence>
<dbReference type="InterPro" id="IPR001951">
    <property type="entry name" value="Histone_H4"/>
</dbReference>
<keyword evidence="11" id="KW-0067">ATP-binding</keyword>
<organism evidence="18 19">
    <name type="scientific">Rhizophagus clarus</name>
    <dbReference type="NCBI Taxonomy" id="94130"/>
    <lineage>
        <taxon>Eukaryota</taxon>
        <taxon>Fungi</taxon>
        <taxon>Fungi incertae sedis</taxon>
        <taxon>Mucoromycota</taxon>
        <taxon>Glomeromycotina</taxon>
        <taxon>Glomeromycetes</taxon>
        <taxon>Glomerales</taxon>
        <taxon>Glomeraceae</taxon>
        <taxon>Rhizophagus</taxon>
    </lineage>
</organism>
<evidence type="ECO:0000256" key="12">
    <source>
        <dbReference type="ARBA" id="ARBA00022842"/>
    </source>
</evidence>
<evidence type="ECO:0000313" key="18">
    <source>
        <dbReference type="EMBL" id="GES73005.1"/>
    </source>
</evidence>
<evidence type="ECO:0000256" key="2">
    <source>
        <dbReference type="ARBA" id="ARBA00004123"/>
    </source>
</evidence>
<protein>
    <recommendedName>
        <fullName evidence="16">Histone H4</fullName>
    </recommendedName>
</protein>
<evidence type="ECO:0000256" key="11">
    <source>
        <dbReference type="ARBA" id="ARBA00022840"/>
    </source>
</evidence>
<keyword evidence="7" id="KW-0808">Transferase</keyword>
<dbReference type="Proteomes" id="UP000615446">
    <property type="component" value="Unassembled WGS sequence"/>
</dbReference>
<dbReference type="AlphaFoldDB" id="A0A8H3KRZ1"/>
<dbReference type="GO" id="GO:0005634">
    <property type="term" value="C:nucleus"/>
    <property type="evidence" value="ECO:0007669"/>
    <property type="project" value="UniProtKB-SubCell"/>
</dbReference>
<evidence type="ECO:0000256" key="7">
    <source>
        <dbReference type="ARBA" id="ARBA00022679"/>
    </source>
</evidence>
<keyword evidence="10" id="KW-0547">Nucleotide-binding</keyword>
<comment type="subcellular location">
    <subcellularLocation>
        <location evidence="3">Chromosome</location>
    </subcellularLocation>
    <subcellularLocation>
        <location evidence="2">Nucleus</location>
    </subcellularLocation>
</comment>
<dbReference type="EMBL" id="BLAL01000005">
    <property type="protein sequence ID" value="GES73005.1"/>
    <property type="molecule type" value="Genomic_DNA"/>
</dbReference>
<dbReference type="GO" id="GO:0030527">
    <property type="term" value="F:structural constituent of chromatin"/>
    <property type="evidence" value="ECO:0007669"/>
    <property type="project" value="InterPro"/>
</dbReference>
<evidence type="ECO:0000313" key="19">
    <source>
        <dbReference type="Proteomes" id="UP000615446"/>
    </source>
</evidence>
<comment type="subunit">
    <text evidence="16">The nucleosome is a histone octamer containing two molecules each of H2A, H2B, H3 and H4 assembled in one H3-H4 heterotetramer and two H2A-H2B heterodimers. The octamer wraps approximately 147 bp of DNA.</text>
</comment>
<dbReference type="Pfam" id="PF02696">
    <property type="entry name" value="SelO"/>
    <property type="match status" value="2"/>
</dbReference>
<keyword evidence="14 16" id="KW-0539">Nucleus</keyword>
<evidence type="ECO:0000256" key="6">
    <source>
        <dbReference type="ARBA" id="ARBA00022454"/>
    </source>
</evidence>
<dbReference type="GO" id="GO:0046982">
    <property type="term" value="F:protein heterodimerization activity"/>
    <property type="evidence" value="ECO:0007669"/>
    <property type="project" value="InterPro"/>
</dbReference>
<evidence type="ECO:0000256" key="3">
    <source>
        <dbReference type="ARBA" id="ARBA00004286"/>
    </source>
</evidence>